<reference evidence="1" key="1">
    <citation type="submission" date="2022-11" db="EMBL/GenBank/DDBJ databases">
        <authorList>
            <person name="Morgan W.R."/>
            <person name="Tartar A."/>
        </authorList>
    </citation>
    <scope>NUCLEOTIDE SEQUENCE</scope>
    <source>
        <strain evidence="1">ARSEF 373</strain>
    </source>
</reference>
<dbReference type="EMBL" id="DAKRPA010000006">
    <property type="protein sequence ID" value="DBA04706.1"/>
    <property type="molecule type" value="Genomic_DNA"/>
</dbReference>
<organism evidence="1 2">
    <name type="scientific">Lagenidium giganteum</name>
    <dbReference type="NCBI Taxonomy" id="4803"/>
    <lineage>
        <taxon>Eukaryota</taxon>
        <taxon>Sar</taxon>
        <taxon>Stramenopiles</taxon>
        <taxon>Oomycota</taxon>
        <taxon>Peronosporomycetes</taxon>
        <taxon>Pythiales</taxon>
        <taxon>Pythiaceae</taxon>
    </lineage>
</organism>
<evidence type="ECO:0000313" key="2">
    <source>
        <dbReference type="Proteomes" id="UP001146120"/>
    </source>
</evidence>
<gene>
    <name evidence="1" type="ORF">N0F65_012289</name>
</gene>
<accession>A0AAV2ZBB1</accession>
<name>A0AAV2ZBB1_9STRA</name>
<sequence length="8" mass="1006">MLEWVEPC</sequence>
<dbReference type="Proteomes" id="UP001146120">
    <property type="component" value="Unassembled WGS sequence"/>
</dbReference>
<proteinExistence type="predicted"/>
<comment type="caution">
    <text evidence="1">The sequence shown here is derived from an EMBL/GenBank/DDBJ whole genome shotgun (WGS) entry which is preliminary data.</text>
</comment>
<keyword evidence="2" id="KW-1185">Reference proteome</keyword>
<protein>
    <submittedName>
        <fullName evidence="1">Uncharacterized protein</fullName>
    </submittedName>
</protein>
<reference evidence="1" key="2">
    <citation type="journal article" date="2023" name="Microbiol Resour">
        <title>Decontamination and Annotation of the Draft Genome Sequence of the Oomycete Lagenidium giganteum ARSEF 373.</title>
        <authorList>
            <person name="Morgan W.R."/>
            <person name="Tartar A."/>
        </authorList>
    </citation>
    <scope>NUCLEOTIDE SEQUENCE</scope>
    <source>
        <strain evidence="1">ARSEF 373</strain>
    </source>
</reference>
<evidence type="ECO:0000313" key="1">
    <source>
        <dbReference type="EMBL" id="DBA04706.1"/>
    </source>
</evidence>